<dbReference type="GO" id="GO:0003677">
    <property type="term" value="F:DNA binding"/>
    <property type="evidence" value="ECO:0007669"/>
    <property type="project" value="UniProtKB-KW"/>
</dbReference>
<reference evidence="2" key="2">
    <citation type="submission" date="2023-05" db="EMBL/GenBank/DDBJ databases">
        <authorList>
            <consortium name="Lawrence Berkeley National Laboratory"/>
            <person name="Steindorff A."/>
            <person name="Hensen N."/>
            <person name="Bonometti L."/>
            <person name="Westerberg I."/>
            <person name="Brannstrom I.O."/>
            <person name="Guillou S."/>
            <person name="Cros-Aarteil S."/>
            <person name="Calhoun S."/>
            <person name="Haridas S."/>
            <person name="Kuo A."/>
            <person name="Mondo S."/>
            <person name="Pangilinan J."/>
            <person name="Riley R."/>
            <person name="Labutti K."/>
            <person name="Andreopoulos B."/>
            <person name="Lipzen A."/>
            <person name="Chen C."/>
            <person name="Yanf M."/>
            <person name="Daum C."/>
            <person name="Ng V."/>
            <person name="Clum A."/>
            <person name="Ohm R."/>
            <person name="Martin F."/>
            <person name="Silar P."/>
            <person name="Natvig D."/>
            <person name="Lalanne C."/>
            <person name="Gautier V."/>
            <person name="Ament-Velasquez S.L."/>
            <person name="Kruys A."/>
            <person name="Hutchinson M.I."/>
            <person name="Powell A.J."/>
            <person name="Barry K."/>
            <person name="Miller A.N."/>
            <person name="Grigoriev I.V."/>
            <person name="Debuchy R."/>
            <person name="Gladieux P."/>
            <person name="Thoren M.H."/>
            <person name="Johannesson H."/>
        </authorList>
    </citation>
    <scope>NUCLEOTIDE SEQUENCE</scope>
    <source>
        <strain evidence="2">PSN293</strain>
    </source>
</reference>
<dbReference type="AlphaFoldDB" id="A0AAN7AZZ0"/>
<protein>
    <submittedName>
        <fullName evidence="2">Uncharacterized protein</fullName>
    </submittedName>
</protein>
<proteinExistence type="predicted"/>
<gene>
    <name evidence="2" type="ORF">QBC37DRAFT_183212</name>
</gene>
<name>A0AAN7AZZ0_9PEZI</name>
<dbReference type="InterPro" id="IPR010998">
    <property type="entry name" value="Integrase_recombinase_N"/>
</dbReference>
<comment type="caution">
    <text evidence="2">The sequence shown here is derived from an EMBL/GenBank/DDBJ whole genome shotgun (WGS) entry which is preliminary data.</text>
</comment>
<keyword evidence="1" id="KW-0238">DNA-binding</keyword>
<evidence type="ECO:0000313" key="3">
    <source>
        <dbReference type="Proteomes" id="UP001301769"/>
    </source>
</evidence>
<dbReference type="Gene3D" id="1.10.150.130">
    <property type="match status" value="1"/>
</dbReference>
<evidence type="ECO:0000313" key="2">
    <source>
        <dbReference type="EMBL" id="KAK4205823.1"/>
    </source>
</evidence>
<dbReference type="SUPFAM" id="SSF47823">
    <property type="entry name" value="lambda integrase-like, N-terminal domain"/>
    <property type="match status" value="1"/>
</dbReference>
<dbReference type="Proteomes" id="UP001301769">
    <property type="component" value="Unassembled WGS sequence"/>
</dbReference>
<keyword evidence="3" id="KW-1185">Reference proteome</keyword>
<reference evidence="2" key="1">
    <citation type="journal article" date="2023" name="Mol. Phylogenet. Evol.">
        <title>Genome-scale phylogeny and comparative genomics of the fungal order Sordariales.</title>
        <authorList>
            <person name="Hensen N."/>
            <person name="Bonometti L."/>
            <person name="Westerberg I."/>
            <person name="Brannstrom I.O."/>
            <person name="Guillou S."/>
            <person name="Cros-Aarteil S."/>
            <person name="Calhoun S."/>
            <person name="Haridas S."/>
            <person name="Kuo A."/>
            <person name="Mondo S."/>
            <person name="Pangilinan J."/>
            <person name="Riley R."/>
            <person name="LaButti K."/>
            <person name="Andreopoulos B."/>
            <person name="Lipzen A."/>
            <person name="Chen C."/>
            <person name="Yan M."/>
            <person name="Daum C."/>
            <person name="Ng V."/>
            <person name="Clum A."/>
            <person name="Steindorff A."/>
            <person name="Ohm R.A."/>
            <person name="Martin F."/>
            <person name="Silar P."/>
            <person name="Natvig D.O."/>
            <person name="Lalanne C."/>
            <person name="Gautier V."/>
            <person name="Ament-Velasquez S.L."/>
            <person name="Kruys A."/>
            <person name="Hutchinson M.I."/>
            <person name="Powell A.J."/>
            <person name="Barry K."/>
            <person name="Miller A.N."/>
            <person name="Grigoriev I.V."/>
            <person name="Debuchy R."/>
            <person name="Gladieux P."/>
            <person name="Hiltunen Thoren M."/>
            <person name="Johannesson H."/>
        </authorList>
    </citation>
    <scope>NUCLEOTIDE SEQUENCE</scope>
    <source>
        <strain evidence="2">PSN293</strain>
    </source>
</reference>
<feature type="non-terminal residue" evidence="2">
    <location>
        <position position="1"/>
    </location>
</feature>
<sequence>ANTRSVYLSVQRGYEKHCALQNLAAWPASRQSVISWLTSRLLGDSNQKAVKPDTALTDLAALRAYHTDNFLDDTLFDSKHLRRLIDGARRLSPTKARVRKIISRETVKELSTSIATLPSQPSLMTTKLRNDLNFATACRVAFAGFLRVGEFTYKKILPLI</sequence>
<dbReference type="EMBL" id="MU858779">
    <property type="protein sequence ID" value="KAK4205823.1"/>
    <property type="molecule type" value="Genomic_DNA"/>
</dbReference>
<accession>A0AAN7AZZ0</accession>
<evidence type="ECO:0000256" key="1">
    <source>
        <dbReference type="ARBA" id="ARBA00023125"/>
    </source>
</evidence>
<organism evidence="2 3">
    <name type="scientific">Rhypophila decipiens</name>
    <dbReference type="NCBI Taxonomy" id="261697"/>
    <lineage>
        <taxon>Eukaryota</taxon>
        <taxon>Fungi</taxon>
        <taxon>Dikarya</taxon>
        <taxon>Ascomycota</taxon>
        <taxon>Pezizomycotina</taxon>
        <taxon>Sordariomycetes</taxon>
        <taxon>Sordariomycetidae</taxon>
        <taxon>Sordariales</taxon>
        <taxon>Naviculisporaceae</taxon>
        <taxon>Rhypophila</taxon>
    </lineage>
</organism>